<dbReference type="GO" id="GO:0003677">
    <property type="term" value="F:DNA binding"/>
    <property type="evidence" value="ECO:0007669"/>
    <property type="project" value="UniProtKB-KW"/>
</dbReference>
<dbReference type="GO" id="GO:0005829">
    <property type="term" value="C:cytosol"/>
    <property type="evidence" value="ECO:0007669"/>
    <property type="project" value="TreeGrafter"/>
</dbReference>
<comment type="caution">
    <text evidence="5">The sequence shown here is derived from an EMBL/GenBank/DDBJ whole genome shotgun (WGS) entry which is preliminary data.</text>
</comment>
<dbReference type="EMBL" id="QXED01000003">
    <property type="protein sequence ID" value="RIV23976.1"/>
    <property type="molecule type" value="Genomic_DNA"/>
</dbReference>
<dbReference type="Pfam" id="PF13545">
    <property type="entry name" value="HTH_Crp_2"/>
    <property type="match status" value="1"/>
</dbReference>
<evidence type="ECO:0000313" key="6">
    <source>
        <dbReference type="Proteomes" id="UP000283523"/>
    </source>
</evidence>
<dbReference type="InterPro" id="IPR036388">
    <property type="entry name" value="WH-like_DNA-bd_sf"/>
</dbReference>
<accession>A0A418MCC8</accession>
<name>A0A418MCC8_9BACT</name>
<keyword evidence="3" id="KW-0804">Transcription</keyword>
<dbReference type="GO" id="GO:0003700">
    <property type="term" value="F:DNA-binding transcription factor activity"/>
    <property type="evidence" value="ECO:0007669"/>
    <property type="project" value="TreeGrafter"/>
</dbReference>
<dbReference type="InterPro" id="IPR000595">
    <property type="entry name" value="cNMP-bd_dom"/>
</dbReference>
<evidence type="ECO:0000256" key="3">
    <source>
        <dbReference type="ARBA" id="ARBA00023163"/>
    </source>
</evidence>
<evidence type="ECO:0000259" key="4">
    <source>
        <dbReference type="PROSITE" id="PS50042"/>
    </source>
</evidence>
<dbReference type="InterPro" id="IPR014710">
    <property type="entry name" value="RmlC-like_jellyroll"/>
</dbReference>
<dbReference type="CDD" id="cd00038">
    <property type="entry name" value="CAP_ED"/>
    <property type="match status" value="1"/>
</dbReference>
<reference evidence="5 6" key="1">
    <citation type="submission" date="2018-08" db="EMBL/GenBank/DDBJ databases">
        <title>Fibrisoma montanum sp. nov., isolated from Danxia mountain soil.</title>
        <authorList>
            <person name="Huang Y."/>
        </authorList>
    </citation>
    <scope>NUCLEOTIDE SEQUENCE [LARGE SCALE GENOMIC DNA]</scope>
    <source>
        <strain evidence="5 6">HYT19</strain>
    </source>
</reference>
<dbReference type="PANTHER" id="PTHR24567">
    <property type="entry name" value="CRP FAMILY TRANSCRIPTIONAL REGULATORY PROTEIN"/>
    <property type="match status" value="1"/>
</dbReference>
<keyword evidence="2" id="KW-0238">DNA-binding</keyword>
<evidence type="ECO:0000313" key="5">
    <source>
        <dbReference type="EMBL" id="RIV23976.1"/>
    </source>
</evidence>
<dbReference type="AlphaFoldDB" id="A0A418MCC8"/>
<dbReference type="Gene3D" id="1.10.10.10">
    <property type="entry name" value="Winged helix-like DNA-binding domain superfamily/Winged helix DNA-binding domain"/>
    <property type="match status" value="1"/>
</dbReference>
<dbReference type="SUPFAM" id="SSF46785">
    <property type="entry name" value="Winged helix' DNA-binding domain"/>
    <property type="match status" value="1"/>
</dbReference>
<protein>
    <submittedName>
        <fullName evidence="5">Crp/Fnr family transcriptional regulator</fullName>
    </submittedName>
</protein>
<dbReference type="OrthoDB" id="9788438at2"/>
<feature type="domain" description="Cyclic nucleotide-binding" evidence="4">
    <location>
        <begin position="41"/>
        <end position="117"/>
    </location>
</feature>
<dbReference type="PANTHER" id="PTHR24567:SF74">
    <property type="entry name" value="HTH-TYPE TRANSCRIPTIONAL REGULATOR ARCR"/>
    <property type="match status" value="1"/>
</dbReference>
<dbReference type="InterPro" id="IPR036390">
    <property type="entry name" value="WH_DNA-bd_sf"/>
</dbReference>
<dbReference type="Proteomes" id="UP000283523">
    <property type="component" value="Unassembled WGS sequence"/>
</dbReference>
<evidence type="ECO:0000256" key="2">
    <source>
        <dbReference type="ARBA" id="ARBA00023125"/>
    </source>
</evidence>
<dbReference type="InterPro" id="IPR012318">
    <property type="entry name" value="HTH_CRP"/>
</dbReference>
<proteinExistence type="predicted"/>
<dbReference type="InterPro" id="IPR018490">
    <property type="entry name" value="cNMP-bd_dom_sf"/>
</dbReference>
<dbReference type="InterPro" id="IPR050397">
    <property type="entry name" value="Env_Response_Regulators"/>
</dbReference>
<organism evidence="5 6">
    <name type="scientific">Fibrisoma montanum</name>
    <dbReference type="NCBI Taxonomy" id="2305895"/>
    <lineage>
        <taxon>Bacteria</taxon>
        <taxon>Pseudomonadati</taxon>
        <taxon>Bacteroidota</taxon>
        <taxon>Cytophagia</taxon>
        <taxon>Cytophagales</taxon>
        <taxon>Spirosomataceae</taxon>
        <taxon>Fibrisoma</taxon>
    </lineage>
</organism>
<dbReference type="RefSeq" id="WP_119668192.1">
    <property type="nucleotide sequence ID" value="NZ_QXED01000003.1"/>
</dbReference>
<keyword evidence="1" id="KW-0805">Transcription regulation</keyword>
<sequence>MTNETKYWYLKNHQLFDELSRNAINEICYLSHFRSHRKGDIINLSQDENRVYTLKVGILKVVELDEEGNEQLIEILRPDDLFGQFTLTPAESNQYAVVLSDYVTFCSFLVSDFERVIQQNPTLGIRFTKLVGLRLRKVENRYINLMYKDVRTRFRLFLKEWVEKDAKPGQPYVLNNYLTHKDISRMICSNRQVVSELFSEYRQAGMLAYNRNQIIITNPALLDVA</sequence>
<dbReference type="SUPFAM" id="SSF51206">
    <property type="entry name" value="cAMP-binding domain-like"/>
    <property type="match status" value="1"/>
</dbReference>
<keyword evidence="6" id="KW-1185">Reference proteome</keyword>
<dbReference type="PROSITE" id="PS50042">
    <property type="entry name" value="CNMP_BINDING_3"/>
    <property type="match status" value="1"/>
</dbReference>
<dbReference type="Pfam" id="PF00027">
    <property type="entry name" value="cNMP_binding"/>
    <property type="match status" value="1"/>
</dbReference>
<dbReference type="Gene3D" id="2.60.120.10">
    <property type="entry name" value="Jelly Rolls"/>
    <property type="match status" value="1"/>
</dbReference>
<evidence type="ECO:0000256" key="1">
    <source>
        <dbReference type="ARBA" id="ARBA00023015"/>
    </source>
</evidence>
<gene>
    <name evidence="5" type="ORF">DYU11_13515</name>
</gene>